<dbReference type="PANTHER" id="PTHR16116:SF5">
    <property type="entry name" value="ZINC FINGER PROTEIN 839"/>
    <property type="match status" value="1"/>
</dbReference>
<dbReference type="PANTHER" id="PTHR16116">
    <property type="entry name" value="ZINC FINGER PROTEIN 839"/>
    <property type="match status" value="1"/>
</dbReference>
<reference evidence="3 4" key="1">
    <citation type="journal article" date="2024" name="BMC Genomics">
        <title>Genome assembly of redclaw crayfish (Cherax quadricarinatus) provides insights into its immune adaptation and hypoxia tolerance.</title>
        <authorList>
            <person name="Liu Z."/>
            <person name="Zheng J."/>
            <person name="Li H."/>
            <person name="Fang K."/>
            <person name="Wang S."/>
            <person name="He J."/>
            <person name="Zhou D."/>
            <person name="Weng S."/>
            <person name="Chi M."/>
            <person name="Gu Z."/>
            <person name="He J."/>
            <person name="Li F."/>
            <person name="Wang M."/>
        </authorList>
    </citation>
    <scope>NUCLEOTIDE SEQUENCE [LARGE SCALE GENOMIC DNA]</scope>
    <source>
        <strain evidence="3">ZL_2023a</strain>
    </source>
</reference>
<feature type="compositionally biased region" description="Low complexity" evidence="1">
    <location>
        <begin position="770"/>
        <end position="784"/>
    </location>
</feature>
<feature type="compositionally biased region" description="Polar residues" evidence="1">
    <location>
        <begin position="221"/>
        <end position="238"/>
    </location>
</feature>
<feature type="domain" description="DUF4764" evidence="2">
    <location>
        <begin position="617"/>
        <end position="722"/>
    </location>
</feature>
<feature type="compositionally biased region" description="Basic and acidic residues" evidence="1">
    <location>
        <begin position="659"/>
        <end position="678"/>
    </location>
</feature>
<organism evidence="3 4">
    <name type="scientific">Cherax quadricarinatus</name>
    <name type="common">Australian red claw crayfish</name>
    <dbReference type="NCBI Taxonomy" id="27406"/>
    <lineage>
        <taxon>Eukaryota</taxon>
        <taxon>Metazoa</taxon>
        <taxon>Ecdysozoa</taxon>
        <taxon>Arthropoda</taxon>
        <taxon>Crustacea</taxon>
        <taxon>Multicrustacea</taxon>
        <taxon>Malacostraca</taxon>
        <taxon>Eumalacostraca</taxon>
        <taxon>Eucarida</taxon>
        <taxon>Decapoda</taxon>
        <taxon>Pleocyemata</taxon>
        <taxon>Astacidea</taxon>
        <taxon>Parastacoidea</taxon>
        <taxon>Parastacidae</taxon>
        <taxon>Cherax</taxon>
    </lineage>
</organism>
<feature type="compositionally biased region" description="Basic residues" evidence="1">
    <location>
        <begin position="811"/>
        <end position="830"/>
    </location>
</feature>
<feature type="compositionally biased region" description="Basic residues" evidence="1">
    <location>
        <begin position="614"/>
        <end position="629"/>
    </location>
</feature>
<protein>
    <recommendedName>
        <fullName evidence="2">DUF4764 domain-containing protein</fullName>
    </recommendedName>
</protein>
<evidence type="ECO:0000256" key="1">
    <source>
        <dbReference type="SAM" id="MobiDB-lite"/>
    </source>
</evidence>
<dbReference type="Pfam" id="PF15961">
    <property type="entry name" value="DUF4764"/>
    <property type="match status" value="1"/>
</dbReference>
<dbReference type="EMBL" id="JARKIK010000100">
    <property type="protein sequence ID" value="KAK8721451.1"/>
    <property type="molecule type" value="Genomic_DNA"/>
</dbReference>
<dbReference type="InterPro" id="IPR039946">
    <property type="entry name" value="ZN839"/>
</dbReference>
<accession>A0AAW0VWW3</accession>
<feature type="non-terminal residue" evidence="3">
    <location>
        <position position="1"/>
    </location>
</feature>
<feature type="compositionally biased region" description="Polar residues" evidence="1">
    <location>
        <begin position="193"/>
        <end position="203"/>
    </location>
</feature>
<comment type="caution">
    <text evidence="3">The sequence shown here is derived from an EMBL/GenBank/DDBJ whole genome shotgun (WGS) entry which is preliminary data.</text>
</comment>
<feature type="region of interest" description="Disordered" evidence="1">
    <location>
        <begin position="744"/>
        <end position="830"/>
    </location>
</feature>
<feature type="region of interest" description="Disordered" evidence="1">
    <location>
        <begin position="183"/>
        <end position="259"/>
    </location>
</feature>
<dbReference type="Proteomes" id="UP001445076">
    <property type="component" value="Unassembled WGS sequence"/>
</dbReference>
<dbReference type="InterPro" id="IPR031885">
    <property type="entry name" value="DUF4764"/>
</dbReference>
<name>A0AAW0VWW3_CHEQU</name>
<gene>
    <name evidence="3" type="ORF">OTU49_012726</name>
</gene>
<feature type="region of interest" description="Disordered" evidence="1">
    <location>
        <begin position="83"/>
        <end position="137"/>
    </location>
</feature>
<feature type="compositionally biased region" description="Polar residues" evidence="1">
    <location>
        <begin position="751"/>
        <end position="767"/>
    </location>
</feature>
<feature type="region of interest" description="Disordered" evidence="1">
    <location>
        <begin position="609"/>
        <end position="687"/>
    </location>
</feature>
<feature type="non-terminal residue" evidence="3">
    <location>
        <position position="830"/>
    </location>
</feature>
<keyword evidence="4" id="KW-1185">Reference proteome</keyword>
<evidence type="ECO:0000259" key="2">
    <source>
        <dbReference type="Pfam" id="PF15961"/>
    </source>
</evidence>
<sequence>VRLPIVPNHIQVDAQNLNISVDHGQIMHVGVGTNDSHIHSRNMSTIVAIIQGEDGSTQTIELSPEEACKLNLPQLLDNNVATEQHSVTSPAEKVEELSAGHPHLPTDQTSQLKEVERSPEGSDGSCTSIFTGEDGTDGIGGNDACDVSAGDADVSLGPFLLIPEYNADGTISMLQIRGSEPEVKSEVSAAEPLSTNSVSLSDSQLHHARESNGKSLLSFPHTGQNVQKISLPVNSTHPSKAHNKAKHTDWKTASSKSAPKVPGSIYLRDIAKRTKFRNLTSFLDTKPVHEDCEVLQESPDIEIVESSSTFNTSIAGLSGTATASPQPLVLASSSEFTLGSGNHLLTRSPFMTGKKVSSQLNIKDIPFHMSHLPSSASLLHRDATAKLHQVSTSCGDRPLTIKVSTGPICATTSKLQTAVPSTTPVPSIKCAEATEALNSLNQSNSDSPSLTSIVYCSSVGDETPFTVHLPGGDNTKPLGSSENPIQLVQQGNTFQALQPVQERQLEQITTLLQQRRITAPPTTHHDHHEIYDPKTNMKIVYKVVFPEDIMEVDDDDEDDEESKDGNLTWEGRLGLLNDKKKGRKSKEWKKVKLNEEEEEVDIEMLDETEERNKQINRTRSGRISRPPRHMMKDFKHLHPINFKNDNKDKDSPGVGYSDYDDHHHIDPDDKLPEPVELPRRKKRSVPPTTRLRYTCLTCGKLYMGRIEAHYKKFPDHRQELQSDLKQSYSAIKTLSDSFKTITDDGGEVNKSVLSPTPGTQASETSGEPSLPMETLTTQPTPTETASYTPPLTNTQTPQFDVPHELTPVKPGRGRSRRGRRGSRSKGRGSR</sequence>
<dbReference type="AlphaFoldDB" id="A0AAW0VWW3"/>
<evidence type="ECO:0000313" key="3">
    <source>
        <dbReference type="EMBL" id="KAK8721451.1"/>
    </source>
</evidence>
<evidence type="ECO:0000313" key="4">
    <source>
        <dbReference type="Proteomes" id="UP001445076"/>
    </source>
</evidence>
<proteinExistence type="predicted"/>
<feature type="compositionally biased region" description="Polar residues" evidence="1">
    <location>
        <begin position="785"/>
        <end position="798"/>
    </location>
</feature>